<dbReference type="OrthoDB" id="880419at2"/>
<dbReference type="Proteomes" id="UP000282184">
    <property type="component" value="Unassembled WGS sequence"/>
</dbReference>
<accession>A0A431U722</accession>
<keyword evidence="2" id="KW-1185">Reference proteome</keyword>
<evidence type="ECO:0000313" key="1">
    <source>
        <dbReference type="EMBL" id="RTQ52509.1"/>
    </source>
</evidence>
<dbReference type="EMBL" id="RXOF01000002">
    <property type="protein sequence ID" value="RTQ52509.1"/>
    <property type="molecule type" value="Genomic_DNA"/>
</dbReference>
<proteinExistence type="predicted"/>
<reference evidence="1 2" key="1">
    <citation type="submission" date="2018-12" db="EMBL/GenBank/DDBJ databases">
        <title>Hymenobacter gummosus sp. nov., isolated from a spring.</title>
        <authorList>
            <person name="Nie L."/>
        </authorList>
    </citation>
    <scope>NUCLEOTIDE SEQUENCE [LARGE SCALE GENOMIC DNA]</scope>
    <source>
        <strain evidence="1 2">KCTC 52166</strain>
    </source>
</reference>
<comment type="caution">
    <text evidence="1">The sequence shown here is derived from an EMBL/GenBank/DDBJ whole genome shotgun (WGS) entry which is preliminary data.</text>
</comment>
<evidence type="ECO:0000313" key="2">
    <source>
        <dbReference type="Proteomes" id="UP000282184"/>
    </source>
</evidence>
<gene>
    <name evidence="1" type="ORF">EJV47_05720</name>
</gene>
<dbReference type="RefSeq" id="WP_126692165.1">
    <property type="nucleotide sequence ID" value="NZ_RXOF01000002.1"/>
</dbReference>
<sequence>MNMLTSGAPRATVYTTLGQTLRVPLRPEAPENQFISWFNGQLAANPGFPLRVRSILLVAGRAPCPDCRQALRQFLSRWQLAGKLRIVGAELAGSGACGCRLQAASPPASALEVLLGEAEQELVGPYRRVRGHHIHQSGSYGSGDARRTNPNHQAAVAMQQGVPGFTEAQHRRASAVQRHLNRGYRGRDLREKTGGVTVAARGPGRLPATPSQGFEDLKAYYALRAAGKSPAEAYQLVMQSARQLAAAGAQPVRVPSR</sequence>
<dbReference type="AlphaFoldDB" id="A0A431U722"/>
<name>A0A431U722_9BACT</name>
<protein>
    <submittedName>
        <fullName evidence="1">Uncharacterized protein</fullName>
    </submittedName>
</protein>
<organism evidence="1 2">
    <name type="scientific">Hymenobacter gummosus</name>
    <dbReference type="NCBI Taxonomy" id="1776032"/>
    <lineage>
        <taxon>Bacteria</taxon>
        <taxon>Pseudomonadati</taxon>
        <taxon>Bacteroidota</taxon>
        <taxon>Cytophagia</taxon>
        <taxon>Cytophagales</taxon>
        <taxon>Hymenobacteraceae</taxon>
        <taxon>Hymenobacter</taxon>
    </lineage>
</organism>